<reference evidence="1 2" key="1">
    <citation type="submission" date="2022-05" db="EMBL/GenBank/DDBJ databases">
        <authorList>
            <consortium name="Genoscope - CEA"/>
            <person name="William W."/>
        </authorList>
    </citation>
    <scope>NUCLEOTIDE SEQUENCE [LARGE SCALE GENOMIC DNA]</scope>
</reference>
<keyword evidence="2" id="KW-1185">Reference proteome</keyword>
<dbReference type="Proteomes" id="UP001159405">
    <property type="component" value="Unassembled WGS sequence"/>
</dbReference>
<protein>
    <submittedName>
        <fullName evidence="1">Uncharacterized protein</fullName>
    </submittedName>
</protein>
<dbReference type="EMBL" id="CALNXK010000030">
    <property type="protein sequence ID" value="CAH3117204.1"/>
    <property type="molecule type" value="Genomic_DNA"/>
</dbReference>
<sequence length="86" mass="9798">MARTLTGNATLELPRAAKCCEIVRSGQKVVNCHRCQEQGLMSCRIPWVNKGQQIVHMLLGDKFKEQLDILRMLLSNALFDEKLEQV</sequence>
<organism evidence="1 2">
    <name type="scientific">Porites lobata</name>
    <dbReference type="NCBI Taxonomy" id="104759"/>
    <lineage>
        <taxon>Eukaryota</taxon>
        <taxon>Metazoa</taxon>
        <taxon>Cnidaria</taxon>
        <taxon>Anthozoa</taxon>
        <taxon>Hexacorallia</taxon>
        <taxon>Scleractinia</taxon>
        <taxon>Fungiina</taxon>
        <taxon>Poritidae</taxon>
        <taxon>Porites</taxon>
    </lineage>
</organism>
<comment type="caution">
    <text evidence="1">The sequence shown here is derived from an EMBL/GenBank/DDBJ whole genome shotgun (WGS) entry which is preliminary data.</text>
</comment>
<accession>A0ABN8NPG0</accession>
<proteinExistence type="predicted"/>
<name>A0ABN8NPG0_9CNID</name>
<evidence type="ECO:0000313" key="1">
    <source>
        <dbReference type="EMBL" id="CAH3117204.1"/>
    </source>
</evidence>
<evidence type="ECO:0000313" key="2">
    <source>
        <dbReference type="Proteomes" id="UP001159405"/>
    </source>
</evidence>
<gene>
    <name evidence="1" type="ORF">PLOB_00025631</name>
</gene>